<keyword evidence="3" id="KW-1185">Reference proteome</keyword>
<dbReference type="Pfam" id="PF08818">
    <property type="entry name" value="DUF1801"/>
    <property type="match status" value="1"/>
</dbReference>
<evidence type="ECO:0000313" key="3">
    <source>
        <dbReference type="Proteomes" id="UP001229346"/>
    </source>
</evidence>
<sequence>MAANKRSGEELVDEFMDTLEHPLKDAIVVVRRLILKVNENITEHIKWNAPSFCVNNEDRITFNLQGKGFFRLVFHTGAKAKQNTDIKPLIEDPTGLLEWVATDRAIIKLMNLNDVELKKNDLVKVVAKWVEVTG</sequence>
<organism evidence="2 3">
    <name type="scientific">Paenibacillus harenae</name>
    <dbReference type="NCBI Taxonomy" id="306543"/>
    <lineage>
        <taxon>Bacteria</taxon>
        <taxon>Bacillati</taxon>
        <taxon>Bacillota</taxon>
        <taxon>Bacilli</taxon>
        <taxon>Bacillales</taxon>
        <taxon>Paenibacillaceae</taxon>
        <taxon>Paenibacillus</taxon>
    </lineage>
</organism>
<dbReference type="InterPro" id="IPR014922">
    <property type="entry name" value="YdhG-like"/>
</dbReference>
<dbReference type="EMBL" id="JAUSSU010000003">
    <property type="protein sequence ID" value="MDQ0112386.1"/>
    <property type="molecule type" value="Genomic_DNA"/>
</dbReference>
<evidence type="ECO:0000259" key="1">
    <source>
        <dbReference type="Pfam" id="PF08818"/>
    </source>
</evidence>
<reference evidence="2 3" key="1">
    <citation type="submission" date="2023-07" db="EMBL/GenBank/DDBJ databases">
        <title>Sorghum-associated microbial communities from plants grown in Nebraska, USA.</title>
        <authorList>
            <person name="Schachtman D."/>
        </authorList>
    </citation>
    <scope>NUCLEOTIDE SEQUENCE [LARGE SCALE GENOMIC DNA]</scope>
    <source>
        <strain evidence="2 3">CC482</strain>
    </source>
</reference>
<gene>
    <name evidence="2" type="ORF">J2T15_001821</name>
</gene>
<accession>A0ABT9TYG9</accession>
<comment type="caution">
    <text evidence="2">The sequence shown here is derived from an EMBL/GenBank/DDBJ whole genome shotgun (WGS) entry which is preliminary data.</text>
</comment>
<dbReference type="SUPFAM" id="SSF159888">
    <property type="entry name" value="YdhG-like"/>
    <property type="match status" value="1"/>
</dbReference>
<name>A0ABT9TYG9_PAEHA</name>
<dbReference type="Proteomes" id="UP001229346">
    <property type="component" value="Unassembled WGS sequence"/>
</dbReference>
<protein>
    <recommendedName>
        <fullName evidence="1">YdhG-like domain-containing protein</fullName>
    </recommendedName>
</protein>
<dbReference type="Gene3D" id="3.90.1150.200">
    <property type="match status" value="1"/>
</dbReference>
<proteinExistence type="predicted"/>
<feature type="domain" description="YdhG-like" evidence="1">
    <location>
        <begin position="26"/>
        <end position="130"/>
    </location>
</feature>
<evidence type="ECO:0000313" key="2">
    <source>
        <dbReference type="EMBL" id="MDQ0112386.1"/>
    </source>
</evidence>
<dbReference type="RefSeq" id="WP_307203198.1">
    <property type="nucleotide sequence ID" value="NZ_JAUSSU010000003.1"/>
</dbReference>